<dbReference type="PANTHER" id="PTHR33531:SF10">
    <property type="entry name" value="BLR7895 PROTEIN"/>
    <property type="match status" value="1"/>
</dbReference>
<dbReference type="SUPFAM" id="SSF47240">
    <property type="entry name" value="Ferritin-like"/>
    <property type="match status" value="1"/>
</dbReference>
<feature type="domain" description="Rubrerythrin diiron-binding" evidence="1">
    <location>
        <begin position="32"/>
        <end position="168"/>
    </location>
</feature>
<keyword evidence="3" id="KW-1185">Reference proteome</keyword>
<dbReference type="OrthoDB" id="86102at2157"/>
<evidence type="ECO:0000259" key="1">
    <source>
        <dbReference type="Pfam" id="PF02915"/>
    </source>
</evidence>
<dbReference type="InterPro" id="IPR009078">
    <property type="entry name" value="Ferritin-like_SF"/>
</dbReference>
<sequence>MESPLEQFMKRAEIEEKVKENLKRVTKLPFKDILSYTFKGEKDATAMYMFLYENVPMSYAKEKFEQFIEIEKSHDEKIYKIFKALFPTEEPREFDLKSWSRIFIEREHKLKTVRDYLKVLEIAMEAERLSEEVYMFLKKHVNDPDHKKIFLELAHDEREHYNFVAKEYDFYSKVEAEKELQELIRELIKDREAQSKTKAEL</sequence>
<dbReference type="CDD" id="cd01045">
    <property type="entry name" value="Ferritin_like_AB"/>
    <property type="match status" value="1"/>
</dbReference>
<gene>
    <name evidence="2" type="ORF">PAP_03425</name>
</gene>
<dbReference type="Proteomes" id="UP000027981">
    <property type="component" value="Chromosome"/>
</dbReference>
<reference evidence="2 3" key="2">
    <citation type="journal article" date="2015" name="Genome Announc.">
        <title>Complete Genome Sequence of Hyperthermophilic Piezophilic Archaeon Palaeococcus pacificus DY20341T, Isolated from Deep-Sea Hydrothermal Sediments.</title>
        <authorList>
            <person name="Zeng X."/>
            <person name="Jebbar M."/>
            <person name="Shao Z."/>
        </authorList>
    </citation>
    <scope>NUCLEOTIDE SEQUENCE [LARGE SCALE GENOMIC DNA]</scope>
    <source>
        <strain evidence="2 3">DY20341</strain>
    </source>
</reference>
<evidence type="ECO:0000313" key="3">
    <source>
        <dbReference type="Proteomes" id="UP000027981"/>
    </source>
</evidence>
<dbReference type="HOGENOM" id="CLU_1399800_0_0_2"/>
<dbReference type="GO" id="GO:0016491">
    <property type="term" value="F:oxidoreductase activity"/>
    <property type="evidence" value="ECO:0007669"/>
    <property type="project" value="InterPro"/>
</dbReference>
<dbReference type="STRING" id="1343739.PAP_03425"/>
<protein>
    <recommendedName>
        <fullName evidence="1">Rubrerythrin diiron-binding domain-containing protein</fullName>
    </recommendedName>
</protein>
<dbReference type="InterPro" id="IPR012347">
    <property type="entry name" value="Ferritin-like"/>
</dbReference>
<dbReference type="EMBL" id="CP006019">
    <property type="protein sequence ID" value="AIF69105.1"/>
    <property type="molecule type" value="Genomic_DNA"/>
</dbReference>
<organism evidence="2 3">
    <name type="scientific">Palaeococcus pacificus DY20341</name>
    <dbReference type="NCBI Taxonomy" id="1343739"/>
    <lineage>
        <taxon>Archaea</taxon>
        <taxon>Methanobacteriati</taxon>
        <taxon>Methanobacteriota</taxon>
        <taxon>Thermococci</taxon>
        <taxon>Thermococcales</taxon>
        <taxon>Thermococcaceae</taxon>
        <taxon>Palaeococcus</taxon>
    </lineage>
</organism>
<dbReference type="KEGG" id="ppac:PAP_03425"/>
<dbReference type="eggNOG" id="arCOG01105">
    <property type="taxonomic scope" value="Archaea"/>
</dbReference>
<dbReference type="InterPro" id="IPR003251">
    <property type="entry name" value="Rr_diiron-bd_dom"/>
</dbReference>
<accession>A0A075LQX1</accession>
<dbReference type="AlphaFoldDB" id="A0A075LQX1"/>
<reference evidence="3" key="1">
    <citation type="submission" date="2013-06" db="EMBL/GenBank/DDBJ databases">
        <title>Complete Genome Sequence of Hyperthermophilic Palaeococcus pacificus DY20341T, Isolated from a Deep-Sea Hydrothermal Sediments.</title>
        <authorList>
            <person name="Zeng X."/>
            <person name="Shao Z."/>
        </authorList>
    </citation>
    <scope>NUCLEOTIDE SEQUENCE [LARGE SCALE GENOMIC DNA]</scope>
    <source>
        <strain evidence="3">DY20341</strain>
    </source>
</reference>
<dbReference type="Gene3D" id="1.20.1260.10">
    <property type="match status" value="1"/>
</dbReference>
<dbReference type="Pfam" id="PF02915">
    <property type="entry name" value="Rubrerythrin"/>
    <property type="match status" value="1"/>
</dbReference>
<name>A0A075LQX1_9EURY</name>
<dbReference type="RefSeq" id="WP_048164698.1">
    <property type="nucleotide sequence ID" value="NZ_CP006019.1"/>
</dbReference>
<dbReference type="GO" id="GO:0046872">
    <property type="term" value="F:metal ion binding"/>
    <property type="evidence" value="ECO:0007669"/>
    <property type="project" value="InterPro"/>
</dbReference>
<dbReference type="PANTHER" id="PTHR33531">
    <property type="entry name" value="RUBRERYTHRIN SUBFAMILY"/>
    <property type="match status" value="1"/>
</dbReference>
<dbReference type="GeneID" id="24841813"/>
<evidence type="ECO:0000313" key="2">
    <source>
        <dbReference type="EMBL" id="AIF69105.1"/>
    </source>
</evidence>
<proteinExistence type="predicted"/>